<dbReference type="GO" id="GO:0006334">
    <property type="term" value="P:nucleosome assembly"/>
    <property type="evidence" value="ECO:0007669"/>
    <property type="project" value="InterPro"/>
</dbReference>
<feature type="region of interest" description="Disordered" evidence="1">
    <location>
        <begin position="86"/>
        <end position="185"/>
    </location>
</feature>
<feature type="compositionally biased region" description="Acidic residues" evidence="1">
    <location>
        <begin position="281"/>
        <end position="290"/>
    </location>
</feature>
<dbReference type="Gene3D" id="1.10.10.10">
    <property type="entry name" value="Winged helix-like DNA-binding domain superfamily/Winged helix DNA-binding domain"/>
    <property type="match status" value="1"/>
</dbReference>
<dbReference type="GO" id="GO:0003677">
    <property type="term" value="F:DNA binding"/>
    <property type="evidence" value="ECO:0007669"/>
    <property type="project" value="InterPro"/>
</dbReference>
<feature type="compositionally biased region" description="Polar residues" evidence="1">
    <location>
        <begin position="377"/>
        <end position="389"/>
    </location>
</feature>
<dbReference type="InterPro" id="IPR036390">
    <property type="entry name" value="WH_DNA-bd_sf"/>
</dbReference>
<feature type="compositionally biased region" description="Acidic residues" evidence="1">
    <location>
        <begin position="395"/>
        <end position="405"/>
    </location>
</feature>
<dbReference type="EMBL" id="ML145184">
    <property type="protein sequence ID" value="TBU54617.1"/>
    <property type="molecule type" value="Genomic_DNA"/>
</dbReference>
<feature type="compositionally biased region" description="Pro residues" evidence="1">
    <location>
        <begin position="329"/>
        <end position="355"/>
    </location>
</feature>
<dbReference type="InterPro" id="IPR005818">
    <property type="entry name" value="Histone_H1/H5_H15"/>
</dbReference>
<dbReference type="GO" id="GO:0000786">
    <property type="term" value="C:nucleosome"/>
    <property type="evidence" value="ECO:0007669"/>
    <property type="project" value="InterPro"/>
</dbReference>
<accession>A0A4Q9PKE9</accession>
<feature type="region of interest" description="Disordered" evidence="1">
    <location>
        <begin position="279"/>
        <end position="357"/>
    </location>
</feature>
<proteinExistence type="predicted"/>
<protein>
    <submittedName>
        <fullName evidence="2">Uncharacterized protein</fullName>
    </submittedName>
</protein>
<evidence type="ECO:0000313" key="2">
    <source>
        <dbReference type="EMBL" id="TBU54617.1"/>
    </source>
</evidence>
<dbReference type="OMA" id="ESHRSCM"/>
<feature type="compositionally biased region" description="Low complexity" evidence="1">
    <location>
        <begin position="206"/>
        <end position="222"/>
    </location>
</feature>
<reference evidence="2 3" key="1">
    <citation type="submission" date="2019-01" db="EMBL/GenBank/DDBJ databases">
        <title>Draft genome sequences of three monokaryotic isolates of the white-rot basidiomycete fungus Dichomitus squalens.</title>
        <authorList>
            <consortium name="DOE Joint Genome Institute"/>
            <person name="Lopez S.C."/>
            <person name="Andreopoulos B."/>
            <person name="Pangilinan J."/>
            <person name="Lipzen A."/>
            <person name="Riley R."/>
            <person name="Ahrendt S."/>
            <person name="Ng V."/>
            <person name="Barry K."/>
            <person name="Daum C."/>
            <person name="Grigoriev I.V."/>
            <person name="Hilden K.S."/>
            <person name="Makela M.R."/>
            <person name="de Vries R.P."/>
        </authorList>
    </citation>
    <scope>NUCLEOTIDE SEQUENCE [LARGE SCALE GENOMIC DNA]</scope>
    <source>
        <strain evidence="2 3">CBS 464.89</strain>
    </source>
</reference>
<keyword evidence="3" id="KW-1185">Reference proteome</keyword>
<feature type="region of interest" description="Disordered" evidence="1">
    <location>
        <begin position="203"/>
        <end position="230"/>
    </location>
</feature>
<evidence type="ECO:0000256" key="1">
    <source>
        <dbReference type="SAM" id="MobiDB-lite"/>
    </source>
</evidence>
<feature type="compositionally biased region" description="Low complexity" evidence="1">
    <location>
        <begin position="242"/>
        <end position="252"/>
    </location>
</feature>
<feature type="compositionally biased region" description="Low complexity" evidence="1">
    <location>
        <begin position="159"/>
        <end position="175"/>
    </location>
</feature>
<organism evidence="2 3">
    <name type="scientific">Dichomitus squalens</name>
    <dbReference type="NCBI Taxonomy" id="114155"/>
    <lineage>
        <taxon>Eukaryota</taxon>
        <taxon>Fungi</taxon>
        <taxon>Dikarya</taxon>
        <taxon>Basidiomycota</taxon>
        <taxon>Agaricomycotina</taxon>
        <taxon>Agaricomycetes</taxon>
        <taxon>Polyporales</taxon>
        <taxon>Polyporaceae</taxon>
        <taxon>Dichomitus</taxon>
    </lineage>
</organism>
<dbReference type="PROSITE" id="PS51504">
    <property type="entry name" value="H15"/>
    <property type="match status" value="1"/>
</dbReference>
<dbReference type="AlphaFoldDB" id="A0A4Q9PKE9"/>
<dbReference type="InterPro" id="IPR036388">
    <property type="entry name" value="WH-like_DNA-bd_sf"/>
</dbReference>
<gene>
    <name evidence="2" type="ORF">BD310DRAFT_827564</name>
</gene>
<dbReference type="SUPFAM" id="SSF46785">
    <property type="entry name" value="Winged helix' DNA-binding domain"/>
    <property type="match status" value="1"/>
</dbReference>
<feature type="compositionally biased region" description="Low complexity" evidence="1">
    <location>
        <begin position="124"/>
        <end position="152"/>
    </location>
</feature>
<feature type="region of interest" description="Disordered" evidence="1">
    <location>
        <begin position="373"/>
        <end position="405"/>
    </location>
</feature>
<feature type="compositionally biased region" description="Pro residues" evidence="1">
    <location>
        <begin position="91"/>
        <end position="100"/>
    </location>
</feature>
<sequence>MLVEALMDCGDAEGVAPKDLFTWMASRYPLQTNFRPSASQALQKAYKRGRFEKLAGGKYRLNPNWEGGATAKRTTRRPQTLAQTTYAMHHSPPPPPPPFTQAPLHQHNHPNNQLAHGQHPPPYNGYQYQYPYGHYAGYAQPHQQQQQQPQPVQEKRAEQAPSHPAPAASKAPAKPASEEKDEGDAWEAAQHILQAINFGNIASGGADASSDPHPGSSSGSGAVLPPSTADAGDIDAVLSALADAAAAASSAAEPRTTLTDDERASLQAQLALLAAQLTEIAEADEDEDEAPVPPLASAGPIVSTHSAQSPALPLRPAHGAPPESDRPVSQPPLVQPAPQSAPGPPKSVNLPPPPIAAYSGTHLSFDVNAFPEAFPSTAPTLANASGAQTDVSELGGEDSDDDDMEDVVVPLHGHDVLRT</sequence>
<dbReference type="Proteomes" id="UP000292082">
    <property type="component" value="Unassembled WGS sequence"/>
</dbReference>
<evidence type="ECO:0000313" key="3">
    <source>
        <dbReference type="Proteomes" id="UP000292082"/>
    </source>
</evidence>
<feature type="region of interest" description="Disordered" evidence="1">
    <location>
        <begin position="242"/>
        <end position="263"/>
    </location>
</feature>
<name>A0A4Q9PKE9_9APHY</name>